<sequence length="46" mass="5239">VGLDEPRIMSLDDALEYINDDELVEVTPKSVRIRKDPSKAGRGRRQ</sequence>
<evidence type="ECO:0000259" key="1">
    <source>
        <dbReference type="Pfam" id="PF21018"/>
    </source>
</evidence>
<organism evidence="2 3">
    <name type="scientific">Haematococcus lacustris</name>
    <name type="common">Green alga</name>
    <name type="synonym">Haematococcus pluvialis</name>
    <dbReference type="NCBI Taxonomy" id="44745"/>
    <lineage>
        <taxon>Eukaryota</taxon>
        <taxon>Viridiplantae</taxon>
        <taxon>Chlorophyta</taxon>
        <taxon>core chlorophytes</taxon>
        <taxon>Chlorophyceae</taxon>
        <taxon>CS clade</taxon>
        <taxon>Chlamydomonadales</taxon>
        <taxon>Haematococcaceae</taxon>
        <taxon>Haematococcus</taxon>
    </lineage>
</organism>
<evidence type="ECO:0000313" key="3">
    <source>
        <dbReference type="Proteomes" id="UP000485058"/>
    </source>
</evidence>
<feature type="non-terminal residue" evidence="2">
    <location>
        <position position="1"/>
    </location>
</feature>
<reference evidence="2 3" key="1">
    <citation type="submission" date="2020-02" db="EMBL/GenBank/DDBJ databases">
        <title>Draft genome sequence of Haematococcus lacustris strain NIES-144.</title>
        <authorList>
            <person name="Morimoto D."/>
            <person name="Nakagawa S."/>
            <person name="Yoshida T."/>
            <person name="Sawayama S."/>
        </authorList>
    </citation>
    <scope>NUCLEOTIDE SEQUENCE [LARGE SCALE GENOMIC DNA]</scope>
    <source>
        <strain evidence="2 3">NIES-144</strain>
    </source>
</reference>
<gene>
    <name evidence="2" type="ORF">HaLaN_20615</name>
</gene>
<name>A0A699ZK94_HAELA</name>
<comment type="caution">
    <text evidence="2">The sequence shown here is derived from an EMBL/GenBank/DDBJ whole genome shotgun (WGS) entry which is preliminary data.</text>
</comment>
<protein>
    <submittedName>
        <fullName evidence="2">Tr-type G domain-containing protein</fullName>
    </submittedName>
</protein>
<dbReference type="InterPro" id="IPR048876">
    <property type="entry name" value="BipA_C"/>
</dbReference>
<proteinExistence type="predicted"/>
<dbReference type="EMBL" id="BLLF01002185">
    <property type="protein sequence ID" value="GFH23063.1"/>
    <property type="molecule type" value="Genomic_DNA"/>
</dbReference>
<dbReference type="AlphaFoldDB" id="A0A699ZK94"/>
<dbReference type="Pfam" id="PF21018">
    <property type="entry name" value="BipA_C"/>
    <property type="match status" value="1"/>
</dbReference>
<accession>A0A699ZK94</accession>
<feature type="domain" description="TypA/BipA C-terminal" evidence="1">
    <location>
        <begin position="3"/>
        <end position="38"/>
    </location>
</feature>
<evidence type="ECO:0000313" key="2">
    <source>
        <dbReference type="EMBL" id="GFH23063.1"/>
    </source>
</evidence>
<dbReference type="Proteomes" id="UP000485058">
    <property type="component" value="Unassembled WGS sequence"/>
</dbReference>
<keyword evidence="3" id="KW-1185">Reference proteome</keyword>
<dbReference type="Gene3D" id="3.30.70.870">
    <property type="entry name" value="Elongation Factor G (Translational Gtpase), domain 3"/>
    <property type="match status" value="1"/>
</dbReference>